<sequence>MFISAYSYLKADDDPGTRQEENKEVRKRKCAHKRAIELSSMMTEDKRPNTEVDDTSKQIYAGYKGKHSSFANTLKDIDALQLILNQKDKHLQTVHAEKCLLQDRLNKQITSLLAEIKEKDNMIQQLCNKIEKCNKFHEVKKKKTLDGLTEKLDTVIGEISGLCSAINELLVEVRRKSRLSDTKNITLNIKQKGIMQISTED</sequence>
<keyword evidence="1" id="KW-0175">Coiled coil</keyword>
<keyword evidence="3" id="KW-1185">Reference proteome</keyword>
<name>A0A6J8AU17_MYTCO</name>
<evidence type="ECO:0000313" key="2">
    <source>
        <dbReference type="EMBL" id="CAC5374097.1"/>
    </source>
</evidence>
<gene>
    <name evidence="2" type="ORF">MCOR_11621</name>
</gene>
<reference evidence="2 3" key="1">
    <citation type="submission" date="2020-06" db="EMBL/GenBank/DDBJ databases">
        <authorList>
            <person name="Li R."/>
            <person name="Bekaert M."/>
        </authorList>
    </citation>
    <scope>NUCLEOTIDE SEQUENCE [LARGE SCALE GENOMIC DNA]</scope>
    <source>
        <strain evidence="3">wild</strain>
    </source>
</reference>
<proteinExistence type="predicted"/>
<dbReference type="OrthoDB" id="6128606at2759"/>
<evidence type="ECO:0000256" key="1">
    <source>
        <dbReference type="SAM" id="Coils"/>
    </source>
</evidence>
<evidence type="ECO:0000313" key="3">
    <source>
        <dbReference type="Proteomes" id="UP000507470"/>
    </source>
</evidence>
<protein>
    <submittedName>
        <fullName evidence="2">Uncharacterized protein</fullName>
    </submittedName>
</protein>
<organism evidence="2 3">
    <name type="scientific">Mytilus coruscus</name>
    <name type="common">Sea mussel</name>
    <dbReference type="NCBI Taxonomy" id="42192"/>
    <lineage>
        <taxon>Eukaryota</taxon>
        <taxon>Metazoa</taxon>
        <taxon>Spiralia</taxon>
        <taxon>Lophotrochozoa</taxon>
        <taxon>Mollusca</taxon>
        <taxon>Bivalvia</taxon>
        <taxon>Autobranchia</taxon>
        <taxon>Pteriomorphia</taxon>
        <taxon>Mytilida</taxon>
        <taxon>Mytiloidea</taxon>
        <taxon>Mytilidae</taxon>
        <taxon>Mytilinae</taxon>
        <taxon>Mytilus</taxon>
    </lineage>
</organism>
<accession>A0A6J8AU17</accession>
<feature type="coiled-coil region" evidence="1">
    <location>
        <begin position="102"/>
        <end position="129"/>
    </location>
</feature>
<dbReference type="EMBL" id="CACVKT020001980">
    <property type="protein sequence ID" value="CAC5374097.1"/>
    <property type="molecule type" value="Genomic_DNA"/>
</dbReference>
<dbReference type="AlphaFoldDB" id="A0A6J8AU17"/>
<dbReference type="Proteomes" id="UP000507470">
    <property type="component" value="Unassembled WGS sequence"/>
</dbReference>